<evidence type="ECO:0000313" key="2">
    <source>
        <dbReference type="Proteomes" id="UP000824540"/>
    </source>
</evidence>
<dbReference type="Proteomes" id="UP000824540">
    <property type="component" value="Unassembled WGS sequence"/>
</dbReference>
<comment type="caution">
    <text evidence="1">The sequence shown here is derived from an EMBL/GenBank/DDBJ whole genome shotgun (WGS) entry which is preliminary data.</text>
</comment>
<dbReference type="AlphaFoldDB" id="A0A8T2PFZ1"/>
<protein>
    <submittedName>
        <fullName evidence="1">Uncharacterized protein</fullName>
    </submittedName>
</protein>
<keyword evidence="2" id="KW-1185">Reference proteome</keyword>
<gene>
    <name evidence="1" type="ORF">JZ751_022705</name>
</gene>
<dbReference type="EMBL" id="JAFBMS010000006">
    <property type="protein sequence ID" value="KAG9351455.1"/>
    <property type="molecule type" value="Genomic_DNA"/>
</dbReference>
<accession>A0A8T2PFZ1</accession>
<sequence>MVDPTKSKRHELNICTALSSSIMHAAAHSRGSTEPKPPKLMQQHKIIPKEEGLSGPGRECGCFCRMCRLMVLTLSVASELPHTMQIIRRCSGLKSIR</sequence>
<reference evidence="1" key="1">
    <citation type="thesis" date="2021" institute="BYU ScholarsArchive" country="Provo, UT, USA">
        <title>Applications of and Algorithms for Genome Assembly and Genomic Analyses with an Emphasis on Marine Teleosts.</title>
        <authorList>
            <person name="Pickett B.D."/>
        </authorList>
    </citation>
    <scope>NUCLEOTIDE SEQUENCE</scope>
    <source>
        <strain evidence="1">HI-2016</strain>
    </source>
</reference>
<organism evidence="1 2">
    <name type="scientific">Albula glossodonta</name>
    <name type="common">roundjaw bonefish</name>
    <dbReference type="NCBI Taxonomy" id="121402"/>
    <lineage>
        <taxon>Eukaryota</taxon>
        <taxon>Metazoa</taxon>
        <taxon>Chordata</taxon>
        <taxon>Craniata</taxon>
        <taxon>Vertebrata</taxon>
        <taxon>Euteleostomi</taxon>
        <taxon>Actinopterygii</taxon>
        <taxon>Neopterygii</taxon>
        <taxon>Teleostei</taxon>
        <taxon>Albuliformes</taxon>
        <taxon>Albulidae</taxon>
        <taxon>Albula</taxon>
    </lineage>
</organism>
<evidence type="ECO:0000313" key="1">
    <source>
        <dbReference type="EMBL" id="KAG9351455.1"/>
    </source>
</evidence>
<dbReference type="OrthoDB" id="10621555at2759"/>
<proteinExistence type="predicted"/>
<name>A0A8T2PFZ1_9TELE</name>